<name>A0A0F9GIS7_9ZZZZ</name>
<gene>
    <name evidence="1" type="ORF">LCGC14_2116090</name>
</gene>
<organism evidence="1">
    <name type="scientific">marine sediment metagenome</name>
    <dbReference type="NCBI Taxonomy" id="412755"/>
    <lineage>
        <taxon>unclassified sequences</taxon>
        <taxon>metagenomes</taxon>
        <taxon>ecological metagenomes</taxon>
    </lineage>
</organism>
<evidence type="ECO:0000313" key="1">
    <source>
        <dbReference type="EMBL" id="KKL69325.1"/>
    </source>
</evidence>
<dbReference type="AlphaFoldDB" id="A0A0F9GIS7"/>
<sequence length="73" mass="7619">MTCSTSYSARALFVEVGAGIHKVEDILDPEPGGLKWGHILAAVDAGHAEILPDPALSAKLPASCGSVQVRVFF</sequence>
<comment type="caution">
    <text evidence="1">The sequence shown here is derived from an EMBL/GenBank/DDBJ whole genome shotgun (WGS) entry which is preliminary data.</text>
</comment>
<accession>A0A0F9GIS7</accession>
<proteinExistence type="predicted"/>
<reference evidence="1" key="1">
    <citation type="journal article" date="2015" name="Nature">
        <title>Complex archaea that bridge the gap between prokaryotes and eukaryotes.</title>
        <authorList>
            <person name="Spang A."/>
            <person name="Saw J.H."/>
            <person name="Jorgensen S.L."/>
            <person name="Zaremba-Niedzwiedzka K."/>
            <person name="Martijn J."/>
            <person name="Lind A.E."/>
            <person name="van Eijk R."/>
            <person name="Schleper C."/>
            <person name="Guy L."/>
            <person name="Ettema T.J."/>
        </authorList>
    </citation>
    <scope>NUCLEOTIDE SEQUENCE</scope>
</reference>
<protein>
    <submittedName>
        <fullName evidence="1">Uncharacterized protein</fullName>
    </submittedName>
</protein>
<dbReference type="EMBL" id="LAZR01026246">
    <property type="protein sequence ID" value="KKL69325.1"/>
    <property type="molecule type" value="Genomic_DNA"/>
</dbReference>